<dbReference type="RefSeq" id="WP_153340882.1">
    <property type="nucleotide sequence ID" value="NZ_WIVE01000004.1"/>
</dbReference>
<protein>
    <recommendedName>
        <fullName evidence="9">Acetylglutamate kinase</fullName>
        <ecNumber evidence="9">2.7.2.8</ecNumber>
    </recommendedName>
    <alternativeName>
        <fullName evidence="9">N-acetyl-L-glutamate 5-phosphotransferase</fullName>
    </alternativeName>
    <alternativeName>
        <fullName evidence="9">NAG kinase</fullName>
        <shortName evidence="9">NAGK</shortName>
    </alternativeName>
</protein>
<comment type="catalytic activity">
    <reaction evidence="8 9">
        <text>N-acetyl-L-glutamate + ATP = N-acetyl-L-glutamyl 5-phosphate + ADP</text>
        <dbReference type="Rhea" id="RHEA:14629"/>
        <dbReference type="ChEBI" id="CHEBI:30616"/>
        <dbReference type="ChEBI" id="CHEBI:44337"/>
        <dbReference type="ChEBI" id="CHEBI:57936"/>
        <dbReference type="ChEBI" id="CHEBI:456216"/>
        <dbReference type="EC" id="2.7.2.8"/>
    </reaction>
</comment>
<dbReference type="GO" id="GO:0005737">
    <property type="term" value="C:cytoplasm"/>
    <property type="evidence" value="ECO:0007669"/>
    <property type="project" value="UniProtKB-SubCell"/>
</dbReference>
<dbReference type="InterPro" id="IPR037528">
    <property type="entry name" value="ArgB"/>
</dbReference>
<dbReference type="PANTHER" id="PTHR23342:SF0">
    <property type="entry name" value="N-ACETYLGLUTAMATE SYNTHASE, MITOCHONDRIAL"/>
    <property type="match status" value="1"/>
</dbReference>
<dbReference type="EMBL" id="WIVE01000004">
    <property type="protein sequence ID" value="MQX35410.1"/>
    <property type="molecule type" value="Genomic_DNA"/>
</dbReference>
<keyword evidence="5 9" id="KW-0547">Nucleotide-binding</keyword>
<keyword evidence="7 9" id="KW-0067">ATP-binding</keyword>
<comment type="subcellular location">
    <subcellularLocation>
        <location evidence="9">Cytoplasm</location>
    </subcellularLocation>
</comment>
<feature type="site" description="Transition state stabilizer" evidence="9">
    <location>
        <position position="43"/>
    </location>
</feature>
<evidence type="ECO:0000256" key="8">
    <source>
        <dbReference type="ARBA" id="ARBA00048141"/>
    </source>
</evidence>
<dbReference type="SUPFAM" id="SSF53633">
    <property type="entry name" value="Carbamate kinase-like"/>
    <property type="match status" value="1"/>
</dbReference>
<sequence length="316" mass="33328">MSGYDTTAQDREALREVWLEKAKTLSEALPYMRRFSGRTVVIKYGGHAMGDAELSACFARDVVLLKQVGINPVVVHGGGPQIQKMLERLKIQSEFVDGLRVTDRATVDIVEMVLSGSINKEIVSAITQAGGFAIGLSGKDGHLIRATKLRRKKRDPDSNIERLLDLGFVGEPTEVTPHVLNFFQGSDVIPVIAPIGQGPEGETYNINADTAAGAVAAAVGATRLLMLTDVKGVLGRDGALIEEMSASEAHAGIADGTISGGMIPKVETCLKAVEEGVGGAVILDGRVPHAVLLELFTPHGAGTLIRGPHRGAPAAE</sequence>
<evidence type="ECO:0000256" key="2">
    <source>
        <dbReference type="ARBA" id="ARBA00022571"/>
    </source>
</evidence>
<dbReference type="CDD" id="cd04250">
    <property type="entry name" value="AAK_NAGK-C"/>
    <property type="match status" value="1"/>
</dbReference>
<proteinExistence type="inferred from homology"/>
<dbReference type="Gene3D" id="3.40.1160.10">
    <property type="entry name" value="Acetylglutamate kinase-like"/>
    <property type="match status" value="1"/>
</dbReference>
<evidence type="ECO:0000313" key="12">
    <source>
        <dbReference type="Proteomes" id="UP000434582"/>
    </source>
</evidence>
<comment type="function">
    <text evidence="9">Catalyzes the ATP-dependent phosphorylation of N-acetyl-L-glutamate.</text>
</comment>
<dbReference type="NCBIfam" id="TIGR00761">
    <property type="entry name" value="argB"/>
    <property type="match status" value="1"/>
</dbReference>
<dbReference type="InterPro" id="IPR041727">
    <property type="entry name" value="NAGK-C"/>
</dbReference>
<dbReference type="AlphaFoldDB" id="A0A7X2D3Q3"/>
<dbReference type="FunFam" id="3.40.1160.10:FF:000004">
    <property type="entry name" value="Acetylglutamate kinase"/>
    <property type="match status" value="1"/>
</dbReference>
<dbReference type="EC" id="2.7.2.8" evidence="9"/>
<keyword evidence="3 9" id="KW-0028">Amino-acid biosynthesis</keyword>
<evidence type="ECO:0000256" key="5">
    <source>
        <dbReference type="ARBA" id="ARBA00022741"/>
    </source>
</evidence>
<evidence type="ECO:0000313" key="11">
    <source>
        <dbReference type="EMBL" id="MQX35410.1"/>
    </source>
</evidence>
<dbReference type="InterPro" id="IPR036393">
    <property type="entry name" value="AceGlu_kinase-like_sf"/>
</dbReference>
<comment type="similarity">
    <text evidence="9">Belongs to the acetylglutamate kinase family. ArgB subfamily.</text>
</comment>
<feature type="site" description="Transition state stabilizer" evidence="9">
    <location>
        <position position="265"/>
    </location>
</feature>
<dbReference type="GO" id="GO:0042450">
    <property type="term" value="P:L-arginine biosynthetic process via ornithine"/>
    <property type="evidence" value="ECO:0007669"/>
    <property type="project" value="UniProtKB-UniRule"/>
</dbReference>
<feature type="binding site" evidence="9">
    <location>
        <begin position="78"/>
        <end position="79"/>
    </location>
    <ligand>
        <name>substrate</name>
    </ligand>
</feature>
<dbReference type="Pfam" id="PF00696">
    <property type="entry name" value="AA_kinase"/>
    <property type="match status" value="1"/>
</dbReference>
<dbReference type="GO" id="GO:0005524">
    <property type="term" value="F:ATP binding"/>
    <property type="evidence" value="ECO:0007669"/>
    <property type="project" value="UniProtKB-UniRule"/>
</dbReference>
<evidence type="ECO:0000256" key="4">
    <source>
        <dbReference type="ARBA" id="ARBA00022679"/>
    </source>
</evidence>
<dbReference type="PIRSF" id="PIRSF000728">
    <property type="entry name" value="NAGK"/>
    <property type="match status" value="1"/>
</dbReference>
<dbReference type="PANTHER" id="PTHR23342">
    <property type="entry name" value="N-ACETYLGLUTAMATE SYNTHASE"/>
    <property type="match status" value="1"/>
</dbReference>
<dbReference type="InterPro" id="IPR004662">
    <property type="entry name" value="AcgluKinase_fam"/>
</dbReference>
<dbReference type="InterPro" id="IPR001048">
    <property type="entry name" value="Asp/Glu/Uridylate_kinase"/>
</dbReference>
<evidence type="ECO:0000256" key="6">
    <source>
        <dbReference type="ARBA" id="ARBA00022777"/>
    </source>
</evidence>
<organism evidence="11 12">
    <name type="scientific">Roseospira navarrensis</name>
    <dbReference type="NCBI Taxonomy" id="140058"/>
    <lineage>
        <taxon>Bacteria</taxon>
        <taxon>Pseudomonadati</taxon>
        <taxon>Pseudomonadota</taxon>
        <taxon>Alphaproteobacteria</taxon>
        <taxon>Rhodospirillales</taxon>
        <taxon>Rhodospirillaceae</taxon>
        <taxon>Roseospira</taxon>
    </lineage>
</organism>
<evidence type="ECO:0000256" key="3">
    <source>
        <dbReference type="ARBA" id="ARBA00022605"/>
    </source>
</evidence>
<keyword evidence="6 9" id="KW-0418">Kinase</keyword>
<name>A0A7X2D3Q3_9PROT</name>
<dbReference type="HAMAP" id="MF_00082">
    <property type="entry name" value="ArgB"/>
    <property type="match status" value="1"/>
</dbReference>
<evidence type="ECO:0000259" key="10">
    <source>
        <dbReference type="Pfam" id="PF00696"/>
    </source>
</evidence>
<gene>
    <name evidence="9 11" type="primary">argB</name>
    <name evidence="11" type="ORF">GHC57_02645</name>
</gene>
<keyword evidence="2 9" id="KW-0055">Arginine biosynthesis</keyword>
<evidence type="ECO:0000256" key="1">
    <source>
        <dbReference type="ARBA" id="ARBA00004828"/>
    </source>
</evidence>
<evidence type="ECO:0000256" key="9">
    <source>
        <dbReference type="HAMAP-Rule" id="MF_00082"/>
    </source>
</evidence>
<evidence type="ECO:0000256" key="7">
    <source>
        <dbReference type="ARBA" id="ARBA00022840"/>
    </source>
</evidence>
<feature type="binding site" evidence="9">
    <location>
        <position position="205"/>
    </location>
    <ligand>
        <name>substrate</name>
    </ligand>
</feature>
<keyword evidence="12" id="KW-1185">Reference proteome</keyword>
<reference evidence="11 12" key="1">
    <citation type="submission" date="2019-10" db="EMBL/GenBank/DDBJ databases">
        <title>Draft whole-genome sequence of the purple nonsulfur photosynthetic bacterium Roseospira navarrensis DSM 15114.</title>
        <authorList>
            <person name="Kyndt J.A."/>
            <person name="Meyer T.E."/>
        </authorList>
    </citation>
    <scope>NUCLEOTIDE SEQUENCE [LARGE SCALE GENOMIC DNA]</scope>
    <source>
        <strain evidence="11 12">DSM 15114</strain>
    </source>
</reference>
<dbReference type="Proteomes" id="UP000434582">
    <property type="component" value="Unassembled WGS sequence"/>
</dbReference>
<comment type="pathway">
    <text evidence="1 9">Amino-acid biosynthesis; L-arginine biosynthesis; N(2)-acetyl-L-ornithine from L-glutamate: step 2/4.</text>
</comment>
<accession>A0A7X2D3Q3</accession>
<feature type="domain" description="Aspartate/glutamate/uridylate kinase" evidence="10">
    <location>
        <begin position="39"/>
        <end position="283"/>
    </location>
</feature>
<feature type="binding site" evidence="9">
    <location>
        <position position="100"/>
    </location>
    <ligand>
        <name>substrate</name>
    </ligand>
</feature>
<dbReference type="GO" id="GO:0003991">
    <property type="term" value="F:acetylglutamate kinase activity"/>
    <property type="evidence" value="ECO:0007669"/>
    <property type="project" value="UniProtKB-UniRule"/>
</dbReference>
<keyword evidence="4 9" id="KW-0808">Transferase</keyword>
<dbReference type="UniPathway" id="UPA00068">
    <property type="reaction ID" value="UER00107"/>
</dbReference>
<comment type="caution">
    <text evidence="11">The sequence shown here is derived from an EMBL/GenBank/DDBJ whole genome shotgun (WGS) entry which is preliminary data.</text>
</comment>
<dbReference type="OrthoDB" id="9803155at2"/>
<keyword evidence="9" id="KW-0963">Cytoplasm</keyword>